<dbReference type="FunFam" id="2.30.38.10:FF:000001">
    <property type="entry name" value="Non-ribosomal peptide synthetase PvdI"/>
    <property type="match status" value="2"/>
</dbReference>
<dbReference type="PROSITE" id="PS00012">
    <property type="entry name" value="PHOSPHOPANTETHEINE"/>
    <property type="match status" value="2"/>
</dbReference>
<evidence type="ECO:0000313" key="7">
    <source>
        <dbReference type="EMBL" id="XBY61685.1"/>
    </source>
</evidence>
<dbReference type="FunFam" id="3.30.559.10:FF:000012">
    <property type="entry name" value="Non-ribosomal peptide synthetase"/>
    <property type="match status" value="2"/>
</dbReference>
<accession>A0AAU7XVU5</accession>
<organism evidence="7">
    <name type="scientific">Pseudomonas solani</name>
    <dbReference type="NCBI Taxonomy" id="2731552"/>
    <lineage>
        <taxon>Bacteria</taxon>
        <taxon>Pseudomonadati</taxon>
        <taxon>Pseudomonadota</taxon>
        <taxon>Gammaproteobacteria</taxon>
        <taxon>Pseudomonadales</taxon>
        <taxon>Pseudomonadaceae</taxon>
        <taxon>Pseudomonas</taxon>
    </lineage>
</organism>
<dbReference type="InterPro" id="IPR042099">
    <property type="entry name" value="ANL_N_sf"/>
</dbReference>
<dbReference type="Pfam" id="PF13193">
    <property type="entry name" value="AMP-binding_C"/>
    <property type="match status" value="2"/>
</dbReference>
<dbReference type="Gene3D" id="3.40.50.12780">
    <property type="entry name" value="N-terminal domain of ligase-like"/>
    <property type="match status" value="1"/>
</dbReference>
<dbReference type="Gene3D" id="3.40.50.980">
    <property type="match status" value="2"/>
</dbReference>
<dbReference type="NCBIfam" id="TIGR01733">
    <property type="entry name" value="AA-adenyl-dom"/>
    <property type="match status" value="2"/>
</dbReference>
<dbReference type="InterPro" id="IPR020845">
    <property type="entry name" value="AMP-binding_CS"/>
</dbReference>
<protein>
    <submittedName>
        <fullName evidence="7">Amino acid adenylation domain-containing protein</fullName>
    </submittedName>
</protein>
<dbReference type="CDD" id="cd05930">
    <property type="entry name" value="A_NRPS"/>
    <property type="match status" value="1"/>
</dbReference>
<dbReference type="GO" id="GO:0072330">
    <property type="term" value="P:monocarboxylic acid biosynthetic process"/>
    <property type="evidence" value="ECO:0007669"/>
    <property type="project" value="UniProtKB-ARBA"/>
</dbReference>
<dbReference type="SUPFAM" id="SSF47336">
    <property type="entry name" value="ACP-like"/>
    <property type="match status" value="2"/>
</dbReference>
<keyword evidence="3" id="KW-0596">Phosphopantetheine</keyword>
<dbReference type="InterPro" id="IPR000873">
    <property type="entry name" value="AMP-dep_synth/lig_dom"/>
</dbReference>
<feature type="domain" description="Carrier" evidence="6">
    <location>
        <begin position="2062"/>
        <end position="2137"/>
    </location>
</feature>
<dbReference type="GO" id="GO:0005829">
    <property type="term" value="C:cytosol"/>
    <property type="evidence" value="ECO:0007669"/>
    <property type="project" value="TreeGrafter"/>
</dbReference>
<dbReference type="FunFam" id="3.40.50.980:FF:000002">
    <property type="entry name" value="Enterobactin synthetase component F"/>
    <property type="match status" value="2"/>
</dbReference>
<dbReference type="PROSITE" id="PS00455">
    <property type="entry name" value="AMP_BINDING"/>
    <property type="match status" value="2"/>
</dbReference>
<dbReference type="FunFam" id="1.10.1200.10:FF:000016">
    <property type="entry name" value="Non-ribosomal peptide synthase"/>
    <property type="match status" value="1"/>
</dbReference>
<dbReference type="InterPro" id="IPR010071">
    <property type="entry name" value="AA_adenyl_dom"/>
</dbReference>
<sequence>MNAEDSLKLARRFIELPLEKRRMFLESLRGEGIDFSVFPIPAGVEHVDSRRPSYAQQRMWFLWQLDPQSGAYNLPSAVRLNGPLDRAALERAFAGLVARHASLRTVFDAADETLQLRPLQQPLVVAFEDCSAWAEHAREEHLRQEALAESLRPFDLEQGPLLRVRLIRLEAEQHVLLLTLHHIVSDGWSMNILIDELGRLYAADVEGREAGLPALPIQYADYGLWQRSWLEAGEQERQLAYWRAALGGQQPVLELPTDHPRPARASYRGHRHEFTVPAPLAEALRSAAREQGLTLFMLLLAGFEVLLQRYSGQADLRIGVPIANRNRAEVEGLIGLFVNTQVLPAHFEPGLQVQALLAQVRECVLGAQAHQELPFERLVEDLGVARNLSHAPLFQVMFNHQPNVADIEAMGVVGGLRFVPLDWRSRTAQFDLSLDTYEKGGQLHAALTYATDLFEAATIERMAGHWLGLLDAMLAQPEAPIAELPMLSPEEREAQLQGWNATATDYPLTTPVHHLIEAQVLRNPDAPALAFGAEQLSYAELNRRANRLAHALIARGVGPDSLVGIAVERSIEMVVGLLAILKAGGAYVPLDPEYPAERLTYMLDDSAVKLLLSQSHLELPLAAGVQRIDLDQALLGDFPDHNPGVVLDADNLAYVIYTSGSTGKPKGAGNRHSALTNRLCWMQQAYGLDASDTVLQKTPFSFDVSVWEFFWPLMTGARLVVAAPGDHRDPAKLVALIEQERVSTLHFVPSMLQAFLLDPQVERCSSLKRIVCSGEALPVDAQQQVFARLPQAGLYNLYGPTEAAIDVTHWTCRDEGKDGVPIGQPIANLGCYILDSNLEPVPVGVLGELYLAGEGLARGYHRRPALTAERFVANPFVAGERMYRTGDLARYRPDGVIEYAGRIDHQVKIRGLRIELGEIEARLMELAEVREAVVLAVDQRLVGYVVPAQDDLDTEQLASQLRQGLPDYMVPAQWVLLDAMPLSPNGKLERKALPQPEAGQSRKEYVEPQDGLERQLADIWQALLGVERVGRHDGFFELGGHSLLATQVVSRARQQLQREVSLRTLFEHPQLSEFARAIEQPLAQAEPPLLPISREQPLPLSYAQERQWFLWQLEPESAAYHIPSALRLKGELDIAALERAFSDLIARHESLRTRFVQEGEHLWQVVEAPQAVSLVVEALAPAALDNAIAQEARRAFDLRQGPLLRVRVWRLAADEHVLLLTQHHIVSDAWSMRVMVDELLALYAAGRRGEAVALPPLAIQYADYAAWQRQWMGSEARCRQLDYWVAQLGGQAPTLELPTDHARPAERNRRAARLDLDLGDAFAHSIRTCAREQGGTPFMLLLVAFQVLLARYSGQGDIRIGVPIANRNRLETEGLIGFFVNTQVLTAQVDEQSTFSQLLQQARQTTLDAQANQDLPFEQLVEVLQPERSLGRSPLFEVLFNYQHDLYAQRPELPGLAFEQIAVDGRDAQFDLSLDIVDGAGLQAIFTYATDLFEAATVERLAAHWRNLLAAMVAHPNQRLAELPMLSSAEQQANRQAWNPAPASFPVDACLHQLFEQCAAESPDAIALSFEGQSLAYGELNRRANRLAHRLIAEGVQPDSLVGLAAGRGLDVIVGLLAILKAGGAYVPLDPAYPEDRLAFLIEDSGLSLLLAEDSVRERLVIPAQVRVLPLAADDGQGRDDNPNVALSPANLAYVIYTSGSTGQPKGALLSHDNAMRLFTATDAWFNFGPQDVWSLFHSFAFDFSVWEIFGALLYGGRLVIVPQWVTRSPDEFHALLCREGVTVLNQTPSAFKALMGVACAANDQASALRYVVFGGEALEVKGLAPWFERFGDTQPRLVNMYGITETTVHVTWRPLSLDDLQQGASSPIGEAIPDLTWYLLDGALNPVAQGCTGELYVGGPGLARGYLKRPALSATRFVPDPFSERGERLYRTGDLARYRSDGVIEYIGRLDQQVKIRGFRIELGEIEAQLLAHKAIREAAVLAQDGNGGPQLVAYLVPGGDFDEAPLREALKAHLREHLPDYMVPAHLLFLDHLPLTTNGKLDRKALPALDAALQQRAYEAPASELEQRLADIWQALLGLERVGRHDNFFELGGHSLQLVMLSSRLRDDLGIEVPLRDFYLARTLAELAAYLESQQGKGGLDDEYDMIFDALDELEKDDA</sequence>
<dbReference type="PANTHER" id="PTHR45527">
    <property type="entry name" value="NONRIBOSOMAL PEPTIDE SYNTHETASE"/>
    <property type="match status" value="1"/>
</dbReference>
<dbReference type="FunFam" id="1.10.1200.10:FF:000005">
    <property type="entry name" value="Nonribosomal peptide synthetase 1"/>
    <property type="match status" value="1"/>
</dbReference>
<dbReference type="PANTHER" id="PTHR45527:SF1">
    <property type="entry name" value="FATTY ACID SYNTHASE"/>
    <property type="match status" value="1"/>
</dbReference>
<dbReference type="EMBL" id="CP158373">
    <property type="protein sequence ID" value="XBY61685.1"/>
    <property type="molecule type" value="Genomic_DNA"/>
</dbReference>
<proteinExistence type="inferred from homology"/>
<dbReference type="InterPro" id="IPR009081">
    <property type="entry name" value="PP-bd_ACP"/>
</dbReference>
<dbReference type="InterPro" id="IPR020806">
    <property type="entry name" value="PKS_PP-bd"/>
</dbReference>
<dbReference type="Gene3D" id="2.30.38.10">
    <property type="entry name" value="Luciferase, Domain 3"/>
    <property type="match status" value="1"/>
</dbReference>
<dbReference type="SUPFAM" id="SSF56801">
    <property type="entry name" value="Acetyl-CoA synthetase-like"/>
    <property type="match status" value="2"/>
</dbReference>
<name>A0AAU7XVU5_9PSED</name>
<dbReference type="Pfam" id="PF00550">
    <property type="entry name" value="PP-binding"/>
    <property type="match status" value="2"/>
</dbReference>
<dbReference type="CDD" id="cd17643">
    <property type="entry name" value="A_NRPS_Cytc1-like"/>
    <property type="match status" value="1"/>
</dbReference>
<comment type="similarity">
    <text evidence="2">Belongs to the ATP-dependent AMP-binding enzyme family.</text>
</comment>
<dbReference type="InterPro" id="IPR006162">
    <property type="entry name" value="Ppantetheine_attach_site"/>
</dbReference>
<dbReference type="SMART" id="SM00823">
    <property type="entry name" value="PKS_PP"/>
    <property type="match status" value="2"/>
</dbReference>
<evidence type="ECO:0000256" key="5">
    <source>
        <dbReference type="SAM" id="MobiDB-lite"/>
    </source>
</evidence>
<keyword evidence="4" id="KW-0597">Phosphoprotein</keyword>
<comment type="cofactor">
    <cofactor evidence="1">
        <name>pantetheine 4'-phosphate</name>
        <dbReference type="ChEBI" id="CHEBI:47942"/>
    </cofactor>
</comment>
<feature type="domain" description="Carrier" evidence="6">
    <location>
        <begin position="1007"/>
        <end position="1082"/>
    </location>
</feature>
<dbReference type="GO" id="GO:0043041">
    <property type="term" value="P:amino acid activation for nonribosomal peptide biosynthetic process"/>
    <property type="evidence" value="ECO:0007669"/>
    <property type="project" value="TreeGrafter"/>
</dbReference>
<evidence type="ECO:0000256" key="4">
    <source>
        <dbReference type="ARBA" id="ARBA00022553"/>
    </source>
</evidence>
<feature type="region of interest" description="Disordered" evidence="5">
    <location>
        <begin position="987"/>
        <end position="1006"/>
    </location>
</feature>
<dbReference type="Gene3D" id="3.30.559.10">
    <property type="entry name" value="Chloramphenicol acetyltransferase-like domain"/>
    <property type="match status" value="2"/>
</dbReference>
<dbReference type="GO" id="GO:0031177">
    <property type="term" value="F:phosphopantetheine binding"/>
    <property type="evidence" value="ECO:0007669"/>
    <property type="project" value="InterPro"/>
</dbReference>
<dbReference type="RefSeq" id="WP_350446280.1">
    <property type="nucleotide sequence ID" value="NZ_CP158373.1"/>
</dbReference>
<evidence type="ECO:0000256" key="3">
    <source>
        <dbReference type="ARBA" id="ARBA00022450"/>
    </source>
</evidence>
<evidence type="ECO:0000256" key="2">
    <source>
        <dbReference type="ARBA" id="ARBA00006432"/>
    </source>
</evidence>
<dbReference type="InterPro" id="IPR023213">
    <property type="entry name" value="CAT-like_dom_sf"/>
</dbReference>
<dbReference type="Pfam" id="PF00501">
    <property type="entry name" value="AMP-binding"/>
    <property type="match status" value="2"/>
</dbReference>
<dbReference type="FunFam" id="3.40.50.12780:FF:000012">
    <property type="entry name" value="Non-ribosomal peptide synthetase"/>
    <property type="match status" value="2"/>
</dbReference>
<dbReference type="FunFam" id="3.40.50.980:FF:000001">
    <property type="entry name" value="Non-ribosomal peptide synthetase"/>
    <property type="match status" value="2"/>
</dbReference>
<dbReference type="FunFam" id="3.30.300.30:FF:000010">
    <property type="entry name" value="Enterobactin synthetase component F"/>
    <property type="match status" value="2"/>
</dbReference>
<dbReference type="InterPro" id="IPR045851">
    <property type="entry name" value="AMP-bd_C_sf"/>
</dbReference>
<dbReference type="Gene3D" id="3.30.559.30">
    <property type="entry name" value="Nonribosomal peptide synthetase, condensation domain"/>
    <property type="match status" value="2"/>
</dbReference>
<evidence type="ECO:0000259" key="6">
    <source>
        <dbReference type="PROSITE" id="PS50075"/>
    </source>
</evidence>
<dbReference type="Gene3D" id="1.10.1200.10">
    <property type="entry name" value="ACP-like"/>
    <property type="match status" value="2"/>
</dbReference>
<dbReference type="PROSITE" id="PS50075">
    <property type="entry name" value="CARRIER"/>
    <property type="match status" value="2"/>
</dbReference>
<dbReference type="GO" id="GO:0044550">
    <property type="term" value="P:secondary metabolite biosynthetic process"/>
    <property type="evidence" value="ECO:0007669"/>
    <property type="project" value="UniProtKB-ARBA"/>
</dbReference>
<dbReference type="Pfam" id="PF00668">
    <property type="entry name" value="Condensation"/>
    <property type="match status" value="2"/>
</dbReference>
<dbReference type="GO" id="GO:0003824">
    <property type="term" value="F:catalytic activity"/>
    <property type="evidence" value="ECO:0007669"/>
    <property type="project" value="InterPro"/>
</dbReference>
<dbReference type="InterPro" id="IPR001242">
    <property type="entry name" value="Condensation_dom"/>
</dbReference>
<reference evidence="7" key="1">
    <citation type="submission" date="2023-08" db="EMBL/GenBank/DDBJ databases">
        <title>Increased levels of nutrients transform a symbiont into a lethal pathobiont.</title>
        <authorList>
            <person name="Lachnit T."/>
            <person name="Ulrich L."/>
            <person name="Willmer F.M."/>
            <person name="Hasenbein T."/>
            <person name="Steiner L.X."/>
            <person name="Wolters M."/>
            <person name="Herbst E.M."/>
            <person name="Deines P."/>
        </authorList>
    </citation>
    <scope>NUCLEOTIDE SEQUENCE</scope>
    <source>
        <strain evidence="7">T3</strain>
    </source>
</reference>
<dbReference type="Gene3D" id="3.30.300.30">
    <property type="match status" value="2"/>
</dbReference>
<evidence type="ECO:0000256" key="1">
    <source>
        <dbReference type="ARBA" id="ARBA00001957"/>
    </source>
</evidence>
<dbReference type="CDD" id="cd19531">
    <property type="entry name" value="LCL_NRPS-like"/>
    <property type="match status" value="2"/>
</dbReference>
<dbReference type="InterPro" id="IPR036736">
    <property type="entry name" value="ACP-like_sf"/>
</dbReference>
<dbReference type="SUPFAM" id="SSF52777">
    <property type="entry name" value="CoA-dependent acyltransferases"/>
    <property type="match status" value="4"/>
</dbReference>
<gene>
    <name evidence="7" type="ORF">ABS648_17110</name>
</gene>
<dbReference type="InterPro" id="IPR025110">
    <property type="entry name" value="AMP-bd_C"/>
</dbReference>
<dbReference type="NCBIfam" id="NF003417">
    <property type="entry name" value="PRK04813.1"/>
    <property type="match status" value="2"/>
</dbReference>